<keyword evidence="1 3" id="KW-0547">Nucleotide-binding</keyword>
<evidence type="ECO:0000313" key="7">
    <source>
        <dbReference type="Proteomes" id="UP000179807"/>
    </source>
</evidence>
<dbReference type="PANTHER" id="PTHR24362">
    <property type="entry name" value="SERINE/THREONINE-PROTEIN KINASE NEK"/>
    <property type="match status" value="1"/>
</dbReference>
<name>A0A1J4KA79_9EUKA</name>
<evidence type="ECO:0000256" key="4">
    <source>
        <dbReference type="RuleBase" id="RU000304"/>
    </source>
</evidence>
<dbReference type="PROSITE" id="PS00108">
    <property type="entry name" value="PROTEIN_KINASE_ST"/>
    <property type="match status" value="1"/>
</dbReference>
<dbReference type="OrthoDB" id="248923at2759"/>
<dbReference type="InterPro" id="IPR017441">
    <property type="entry name" value="Protein_kinase_ATP_BS"/>
</dbReference>
<dbReference type="GO" id="GO:0005524">
    <property type="term" value="F:ATP binding"/>
    <property type="evidence" value="ECO:0007669"/>
    <property type="project" value="UniProtKB-UniRule"/>
</dbReference>
<evidence type="ECO:0000256" key="2">
    <source>
        <dbReference type="ARBA" id="ARBA00022840"/>
    </source>
</evidence>
<dbReference type="InterPro" id="IPR011009">
    <property type="entry name" value="Kinase-like_dom_sf"/>
</dbReference>
<keyword evidence="2 3" id="KW-0067">ATP-binding</keyword>
<evidence type="ECO:0000256" key="1">
    <source>
        <dbReference type="ARBA" id="ARBA00022741"/>
    </source>
</evidence>
<keyword evidence="4" id="KW-0723">Serine/threonine-protein kinase</keyword>
<reference evidence="6" key="1">
    <citation type="submission" date="2016-10" db="EMBL/GenBank/DDBJ databases">
        <authorList>
            <person name="Benchimol M."/>
            <person name="Almeida L.G."/>
            <person name="Vasconcelos A.T."/>
            <person name="Perreira-Neves A."/>
            <person name="Rosa I.A."/>
            <person name="Tasca T."/>
            <person name="Bogo M.R."/>
            <person name="de Souza W."/>
        </authorList>
    </citation>
    <scope>NUCLEOTIDE SEQUENCE [LARGE SCALE GENOMIC DNA]</scope>
    <source>
        <strain evidence="6">K</strain>
    </source>
</reference>
<keyword evidence="4" id="KW-0808">Transferase</keyword>
<keyword evidence="7" id="KW-1185">Reference proteome</keyword>
<dbReference type="SUPFAM" id="SSF56112">
    <property type="entry name" value="Protein kinase-like (PK-like)"/>
    <property type="match status" value="1"/>
</dbReference>
<dbReference type="EMBL" id="MLAK01000727">
    <property type="protein sequence ID" value="OHT06357.1"/>
    <property type="molecule type" value="Genomic_DNA"/>
</dbReference>
<dbReference type="SMART" id="SM00220">
    <property type="entry name" value="S_TKc"/>
    <property type="match status" value="1"/>
</dbReference>
<evidence type="ECO:0000256" key="3">
    <source>
        <dbReference type="PROSITE-ProRule" id="PRU10141"/>
    </source>
</evidence>
<dbReference type="GO" id="GO:0004674">
    <property type="term" value="F:protein serine/threonine kinase activity"/>
    <property type="evidence" value="ECO:0007669"/>
    <property type="project" value="UniProtKB-KW"/>
</dbReference>
<sequence>MYTSLSTHNLNGFILNLLPLGRRIYYIQKFELFNVYSKFVMFPDAIEILDRKGIQIIKELGHGAFSSIYLVSSTKYDHQLFAMKRTERKPMQESPPQVLPEILPDLDHQINHHDNPSPPMNSKKLANSKEINQTYSHFLNIFSPEDFLDDDLGIIPTANEQFRRPNNGHNFGQIGDQIVHQMNSHGNGQIPIQTSQNDSNDEMNNDVELKALVQLNHPNIIRVYDVINTSEAQYLFLEYCSKGTMKDMCVNGLSKKNFVHYAIPILQALDACHQNSIAHRDIKPENILLDEYERPKLADFGLSSMNNIENQSLAGSLPYMAPELIQNKVYDPIKADIWSLGITFFYMLCGRTPWLVKNTSAIKELIKKGEIYYPDNIDHELRVFLNSILQFSPQMRPSCSEILQNCLFACHVERRAQIRQRGNCSSGKLCSSPLKNSASPSSINPILMRQSTIRQFRKHTRQKSFGALSSNCEAMRIKTVNPNLPNK</sequence>
<feature type="domain" description="Protein kinase" evidence="5">
    <location>
        <begin position="54"/>
        <end position="408"/>
    </location>
</feature>
<dbReference type="PROSITE" id="PS50011">
    <property type="entry name" value="PROTEIN_KINASE_DOM"/>
    <property type="match status" value="1"/>
</dbReference>
<organism evidence="6 7">
    <name type="scientific">Tritrichomonas foetus</name>
    <dbReference type="NCBI Taxonomy" id="1144522"/>
    <lineage>
        <taxon>Eukaryota</taxon>
        <taxon>Metamonada</taxon>
        <taxon>Parabasalia</taxon>
        <taxon>Tritrichomonadida</taxon>
        <taxon>Tritrichomonadidae</taxon>
        <taxon>Tritrichomonas</taxon>
    </lineage>
</organism>
<protein>
    <recommendedName>
        <fullName evidence="5">Protein kinase domain-containing protein</fullName>
    </recommendedName>
</protein>
<dbReference type="PROSITE" id="PS00107">
    <property type="entry name" value="PROTEIN_KINASE_ATP"/>
    <property type="match status" value="1"/>
</dbReference>
<accession>A0A1J4KA79</accession>
<dbReference type="VEuPathDB" id="TrichDB:TRFO_05537"/>
<dbReference type="InterPro" id="IPR000719">
    <property type="entry name" value="Prot_kinase_dom"/>
</dbReference>
<keyword evidence="4" id="KW-0418">Kinase</keyword>
<dbReference type="Proteomes" id="UP000179807">
    <property type="component" value="Unassembled WGS sequence"/>
</dbReference>
<dbReference type="Pfam" id="PF00069">
    <property type="entry name" value="Pkinase"/>
    <property type="match status" value="1"/>
</dbReference>
<dbReference type="InterPro" id="IPR008271">
    <property type="entry name" value="Ser/Thr_kinase_AS"/>
</dbReference>
<dbReference type="FunFam" id="1.10.510.10:FF:000571">
    <property type="entry name" value="Maternal embryonic leucine zipper kinase"/>
    <property type="match status" value="1"/>
</dbReference>
<evidence type="ECO:0000313" key="6">
    <source>
        <dbReference type="EMBL" id="OHT06357.1"/>
    </source>
</evidence>
<comment type="similarity">
    <text evidence="4">Belongs to the protein kinase superfamily.</text>
</comment>
<evidence type="ECO:0000259" key="5">
    <source>
        <dbReference type="PROSITE" id="PS50011"/>
    </source>
</evidence>
<gene>
    <name evidence="6" type="ORF">TRFO_05537</name>
</gene>
<dbReference type="PANTHER" id="PTHR24362:SF309">
    <property type="entry name" value="PROTEIN KINASE DOMAIN-CONTAINING PROTEIN"/>
    <property type="match status" value="1"/>
</dbReference>
<comment type="caution">
    <text evidence="6">The sequence shown here is derived from an EMBL/GenBank/DDBJ whole genome shotgun (WGS) entry which is preliminary data.</text>
</comment>
<proteinExistence type="inferred from homology"/>
<dbReference type="Gene3D" id="1.10.510.10">
    <property type="entry name" value="Transferase(Phosphotransferase) domain 1"/>
    <property type="match status" value="1"/>
</dbReference>
<dbReference type="AlphaFoldDB" id="A0A1J4KA79"/>
<feature type="binding site" evidence="3">
    <location>
        <position position="84"/>
    </location>
    <ligand>
        <name>ATP</name>
        <dbReference type="ChEBI" id="CHEBI:30616"/>
    </ligand>
</feature>
<dbReference type="GeneID" id="94827252"/>
<dbReference type="RefSeq" id="XP_068359493.1">
    <property type="nucleotide sequence ID" value="XM_068492548.1"/>
</dbReference>